<keyword evidence="6 9" id="KW-0408">Iron</keyword>
<evidence type="ECO:0000256" key="1">
    <source>
        <dbReference type="ARBA" id="ARBA00001794"/>
    </source>
</evidence>
<evidence type="ECO:0000256" key="3">
    <source>
        <dbReference type="ARBA" id="ARBA00004892"/>
    </source>
</evidence>
<comment type="catalytic activity">
    <reaction evidence="1 9">
        <text>D-mannonate = 2-dehydro-3-deoxy-D-gluconate + H2O</text>
        <dbReference type="Rhea" id="RHEA:20097"/>
        <dbReference type="ChEBI" id="CHEBI:15377"/>
        <dbReference type="ChEBI" id="CHEBI:17767"/>
        <dbReference type="ChEBI" id="CHEBI:57990"/>
        <dbReference type="EC" id="4.2.1.8"/>
    </reaction>
</comment>
<evidence type="ECO:0000256" key="8">
    <source>
        <dbReference type="ARBA" id="ARBA00023239"/>
    </source>
</evidence>
<comment type="cofactor">
    <cofactor evidence="9">
        <name>Fe(2+)</name>
        <dbReference type="ChEBI" id="CHEBI:29033"/>
    </cofactor>
    <cofactor evidence="9">
        <name>Mn(2+)</name>
        <dbReference type="ChEBI" id="CHEBI:29035"/>
    </cofactor>
</comment>
<keyword evidence="11" id="KW-1185">Reference proteome</keyword>
<evidence type="ECO:0000256" key="5">
    <source>
        <dbReference type="ARBA" id="ARBA00012927"/>
    </source>
</evidence>
<dbReference type="GO" id="GO:0030145">
    <property type="term" value="F:manganese ion binding"/>
    <property type="evidence" value="ECO:0007669"/>
    <property type="project" value="TreeGrafter"/>
</dbReference>
<comment type="pathway">
    <text evidence="3 9">Carbohydrate metabolism; pentose and glucuronate interconversion.</text>
</comment>
<proteinExistence type="inferred from homology"/>
<evidence type="ECO:0000256" key="4">
    <source>
        <dbReference type="ARBA" id="ARBA00007389"/>
    </source>
</evidence>
<dbReference type="eggNOG" id="COG1312">
    <property type="taxonomic scope" value="Bacteria"/>
</dbReference>
<dbReference type="NCBIfam" id="NF003027">
    <property type="entry name" value="PRK03906.1"/>
    <property type="match status" value="2"/>
</dbReference>
<comment type="function">
    <text evidence="2 9">Catalyzes the dehydration of D-mannonate.</text>
</comment>
<dbReference type="Pfam" id="PF03786">
    <property type="entry name" value="UxuA"/>
    <property type="match status" value="1"/>
</dbReference>
<dbReference type="EC" id="4.2.1.8" evidence="5 9"/>
<reference evidence="11" key="1">
    <citation type="submission" date="2009-09" db="EMBL/GenBank/DDBJ databases">
        <title>The complete chromosome of Sebaldella termitidis ATCC 33386.</title>
        <authorList>
            <consortium name="US DOE Joint Genome Institute (JGI-PGF)"/>
            <person name="Lucas S."/>
            <person name="Copeland A."/>
            <person name="Lapidus A."/>
            <person name="Glavina del Rio T."/>
            <person name="Dalin E."/>
            <person name="Tice H."/>
            <person name="Bruce D."/>
            <person name="Goodwin L."/>
            <person name="Pitluck S."/>
            <person name="Kyrpides N."/>
            <person name="Mavromatis K."/>
            <person name="Ivanova N."/>
            <person name="Mikhailova N."/>
            <person name="Sims D."/>
            <person name="Meincke L."/>
            <person name="Brettin T."/>
            <person name="Detter J.C."/>
            <person name="Han C."/>
            <person name="Larimer F."/>
            <person name="Land M."/>
            <person name="Hauser L."/>
            <person name="Markowitz V."/>
            <person name="Cheng J.F."/>
            <person name="Hugenholtz P."/>
            <person name="Woyke T."/>
            <person name="Wu D."/>
            <person name="Eisen J.A."/>
        </authorList>
    </citation>
    <scope>NUCLEOTIDE SEQUENCE [LARGE SCALE GENOMIC DNA]</scope>
    <source>
        <strain evidence="11">ATCC 33386 / NCTC 11300</strain>
    </source>
</reference>
<dbReference type="KEGG" id="str:Sterm_4047"/>
<dbReference type="UniPathway" id="UPA00246"/>
<dbReference type="EMBL" id="CP001739">
    <property type="protein sequence ID" value="ACZ10879.1"/>
    <property type="molecule type" value="Genomic_DNA"/>
</dbReference>
<dbReference type="PIRSF" id="PIRSF016049">
    <property type="entry name" value="Man_dehyd"/>
    <property type="match status" value="1"/>
</dbReference>
<name>D1AGC7_SEBTE</name>
<evidence type="ECO:0000256" key="2">
    <source>
        <dbReference type="ARBA" id="ARBA00002713"/>
    </source>
</evidence>
<reference evidence="10 11" key="2">
    <citation type="journal article" date="2010" name="Stand. Genomic Sci.">
        <title>Complete genome sequence of Sebaldella termitidis type strain (NCTC 11300).</title>
        <authorList>
            <person name="Harmon-Smith M."/>
            <person name="Celia L."/>
            <person name="Chertkov O."/>
            <person name="Lapidus A."/>
            <person name="Copeland A."/>
            <person name="Glavina Del Rio T."/>
            <person name="Nolan M."/>
            <person name="Lucas S."/>
            <person name="Tice H."/>
            <person name="Cheng J.F."/>
            <person name="Han C."/>
            <person name="Detter J.C."/>
            <person name="Bruce D."/>
            <person name="Goodwin L."/>
            <person name="Pitluck S."/>
            <person name="Pati A."/>
            <person name="Liolios K."/>
            <person name="Ivanova N."/>
            <person name="Mavromatis K."/>
            <person name="Mikhailova N."/>
            <person name="Chen A."/>
            <person name="Palaniappan K."/>
            <person name="Land M."/>
            <person name="Hauser L."/>
            <person name="Chang Y.J."/>
            <person name="Jeffries C.D."/>
            <person name="Brettin T."/>
            <person name="Goker M."/>
            <person name="Beck B."/>
            <person name="Bristow J."/>
            <person name="Eisen J.A."/>
            <person name="Markowitz V."/>
            <person name="Hugenholtz P."/>
            <person name="Kyrpides N.C."/>
            <person name="Klenk H.P."/>
            <person name="Chen F."/>
        </authorList>
    </citation>
    <scope>NUCLEOTIDE SEQUENCE [LARGE SCALE GENOMIC DNA]</scope>
    <source>
        <strain evidence="11">ATCC 33386 / NCTC 11300</strain>
    </source>
</reference>
<gene>
    <name evidence="9" type="primary">uxuA</name>
    <name evidence="10" type="ordered locus">Sterm_4047</name>
</gene>
<dbReference type="PANTHER" id="PTHR30387">
    <property type="entry name" value="MANNONATE DEHYDRATASE"/>
    <property type="match status" value="1"/>
</dbReference>
<accession>D1AGC7</accession>
<dbReference type="STRING" id="526218.Sterm_4047"/>
<evidence type="ECO:0000313" key="11">
    <source>
        <dbReference type="Proteomes" id="UP000000845"/>
    </source>
</evidence>
<dbReference type="HAMAP" id="MF_00106">
    <property type="entry name" value="UxuA"/>
    <property type="match status" value="1"/>
</dbReference>
<evidence type="ECO:0000256" key="9">
    <source>
        <dbReference type="HAMAP-Rule" id="MF_00106"/>
    </source>
</evidence>
<dbReference type="InterPro" id="IPR004628">
    <property type="entry name" value="Man_deHydtase"/>
</dbReference>
<sequence length="345" mass="39878">MKMTFRWYGKTDPVSLEYISQIPGMTGVVTAIYDIPVGEVWPLDKITELKEEVNVKNLEMKVIESVPVHEDIKMGLPSREKYIENYKENIRNLAKAGVEVICYNFMPVFDWTRSNLDYKLPDGSTALVYYRDEIEKMDPRKGELSLPGWDASYQKEELNAILDKYKEISEEDLWNNLKYFLEQIIPVAEEVKVKMAIHPDDPPWPIFGLPRIITNEENIDRFLKLYDSEYNGLTLCTGSLGVARDNDMPGMIRRFGKKIHFAHLRNIKIIDDRSFQESAHMSKYGSLDFVEILKAYKETGFTGYARPDHGRMIWGETGRPGYGLYDRALGAVYILGIWETLEKGC</sequence>
<evidence type="ECO:0000256" key="6">
    <source>
        <dbReference type="ARBA" id="ARBA00023004"/>
    </source>
</evidence>
<dbReference type="AlphaFoldDB" id="D1AGC7"/>
<dbReference type="GO" id="GO:0008927">
    <property type="term" value="F:mannonate dehydratase activity"/>
    <property type="evidence" value="ECO:0007669"/>
    <property type="project" value="UniProtKB-UniRule"/>
</dbReference>
<dbReference type="GO" id="GO:0008198">
    <property type="term" value="F:ferrous iron binding"/>
    <property type="evidence" value="ECO:0007669"/>
    <property type="project" value="TreeGrafter"/>
</dbReference>
<dbReference type="GO" id="GO:0042840">
    <property type="term" value="P:D-glucuronate catabolic process"/>
    <property type="evidence" value="ECO:0007669"/>
    <property type="project" value="TreeGrafter"/>
</dbReference>
<evidence type="ECO:0000256" key="7">
    <source>
        <dbReference type="ARBA" id="ARBA00023211"/>
    </source>
</evidence>
<dbReference type="Proteomes" id="UP000000845">
    <property type="component" value="Chromosome"/>
</dbReference>
<keyword evidence="8 9" id="KW-0456">Lyase</keyword>
<dbReference type="Gene3D" id="3.20.20.150">
    <property type="entry name" value="Divalent-metal-dependent TIM barrel enzymes"/>
    <property type="match status" value="1"/>
</dbReference>
<organism evidence="10 11">
    <name type="scientific">Sebaldella termitidis (strain ATCC 33386 / NCTC 11300)</name>
    <dbReference type="NCBI Taxonomy" id="526218"/>
    <lineage>
        <taxon>Bacteria</taxon>
        <taxon>Fusobacteriati</taxon>
        <taxon>Fusobacteriota</taxon>
        <taxon>Fusobacteriia</taxon>
        <taxon>Fusobacteriales</taxon>
        <taxon>Leptotrichiaceae</taxon>
        <taxon>Sebaldella</taxon>
    </lineage>
</organism>
<protein>
    <recommendedName>
        <fullName evidence="5 9">Mannonate dehydratase</fullName>
        <ecNumber evidence="5 9">4.2.1.8</ecNumber>
    </recommendedName>
    <alternativeName>
        <fullName evidence="9">D-mannonate hydro-lyase</fullName>
    </alternativeName>
</protein>
<dbReference type="PANTHER" id="PTHR30387:SF2">
    <property type="entry name" value="MANNONATE DEHYDRATASE"/>
    <property type="match status" value="1"/>
</dbReference>
<dbReference type="HOGENOM" id="CLU_058621_1_0_0"/>
<dbReference type="SUPFAM" id="SSF51658">
    <property type="entry name" value="Xylose isomerase-like"/>
    <property type="match status" value="1"/>
</dbReference>
<evidence type="ECO:0000313" key="10">
    <source>
        <dbReference type="EMBL" id="ACZ10879.1"/>
    </source>
</evidence>
<dbReference type="NCBIfam" id="TIGR00695">
    <property type="entry name" value="uxuA"/>
    <property type="match status" value="1"/>
</dbReference>
<keyword evidence="7 9" id="KW-0464">Manganese</keyword>
<dbReference type="RefSeq" id="WP_012863454.1">
    <property type="nucleotide sequence ID" value="NC_013517.1"/>
</dbReference>
<dbReference type="InterPro" id="IPR036237">
    <property type="entry name" value="Xyl_isomerase-like_sf"/>
</dbReference>
<comment type="similarity">
    <text evidence="4 9">Belongs to the mannonate dehydratase family.</text>
</comment>